<comment type="caution">
    <text evidence="2">The sequence shown here is derived from an EMBL/GenBank/DDBJ whole genome shotgun (WGS) entry which is preliminary data.</text>
</comment>
<sequence length="133" mass="14994">MPIMHHICIQTNDYPASLAFYQKLGFTIFKTSQNFHGRAYNTWLQLADFYIELQTGKTPLTAGTDLNHTGLVHFGLMVSDLPSYVAQLALPDKCFRLKNKQVIYEVFGSRLCKVVAPEGTIIELRDSPIEVGD</sequence>
<dbReference type="Pfam" id="PF00903">
    <property type="entry name" value="Glyoxalase"/>
    <property type="match status" value="1"/>
</dbReference>
<dbReference type="SUPFAM" id="SSF54593">
    <property type="entry name" value="Glyoxalase/Bleomycin resistance protein/Dihydroxybiphenyl dioxygenase"/>
    <property type="match status" value="1"/>
</dbReference>
<protein>
    <submittedName>
        <fullName evidence="2">VOC family protein</fullName>
    </submittedName>
</protein>
<name>A0ABW4J604_9LACO</name>
<dbReference type="RefSeq" id="WP_125715999.1">
    <property type="nucleotide sequence ID" value="NZ_JBHTOP010000020.1"/>
</dbReference>
<feature type="domain" description="Glyoxalase/fosfomycin resistance/dioxygenase" evidence="1">
    <location>
        <begin position="4"/>
        <end position="88"/>
    </location>
</feature>
<keyword evidence="3" id="KW-1185">Reference proteome</keyword>
<proteinExistence type="predicted"/>
<dbReference type="InterPro" id="IPR004360">
    <property type="entry name" value="Glyas_Fos-R_dOase_dom"/>
</dbReference>
<dbReference type="InterPro" id="IPR029068">
    <property type="entry name" value="Glyas_Bleomycin-R_OHBP_Dase"/>
</dbReference>
<evidence type="ECO:0000313" key="2">
    <source>
        <dbReference type="EMBL" id="MFD1671666.1"/>
    </source>
</evidence>
<reference evidence="3" key="1">
    <citation type="journal article" date="2019" name="Int. J. Syst. Evol. Microbiol.">
        <title>The Global Catalogue of Microorganisms (GCM) 10K type strain sequencing project: providing services to taxonomists for standard genome sequencing and annotation.</title>
        <authorList>
            <consortium name="The Broad Institute Genomics Platform"/>
            <consortium name="The Broad Institute Genome Sequencing Center for Infectious Disease"/>
            <person name="Wu L."/>
            <person name="Ma J."/>
        </authorList>
    </citation>
    <scope>NUCLEOTIDE SEQUENCE [LARGE SCALE GENOMIC DNA]</scope>
    <source>
        <strain evidence="3">CCM 8896</strain>
    </source>
</reference>
<dbReference type="Gene3D" id="3.10.180.10">
    <property type="entry name" value="2,3-Dihydroxybiphenyl 1,2-Dioxygenase, domain 1"/>
    <property type="match status" value="1"/>
</dbReference>
<evidence type="ECO:0000259" key="1">
    <source>
        <dbReference type="Pfam" id="PF00903"/>
    </source>
</evidence>
<dbReference type="EMBL" id="JBHTOP010000020">
    <property type="protein sequence ID" value="MFD1671666.1"/>
    <property type="molecule type" value="Genomic_DNA"/>
</dbReference>
<evidence type="ECO:0000313" key="3">
    <source>
        <dbReference type="Proteomes" id="UP001597267"/>
    </source>
</evidence>
<dbReference type="Proteomes" id="UP001597267">
    <property type="component" value="Unassembled WGS sequence"/>
</dbReference>
<gene>
    <name evidence="2" type="ORF">ACFQ5M_06145</name>
</gene>
<accession>A0ABW4J604</accession>
<organism evidence="2 3">
    <name type="scientific">Agrilactobacillus yilanensis</name>
    <dbReference type="NCBI Taxonomy" id="2485997"/>
    <lineage>
        <taxon>Bacteria</taxon>
        <taxon>Bacillati</taxon>
        <taxon>Bacillota</taxon>
        <taxon>Bacilli</taxon>
        <taxon>Lactobacillales</taxon>
        <taxon>Lactobacillaceae</taxon>
        <taxon>Agrilactobacillus</taxon>
    </lineage>
</organism>